<dbReference type="Pfam" id="PF17917">
    <property type="entry name" value="RT_RNaseH"/>
    <property type="match status" value="1"/>
</dbReference>
<dbReference type="Proteomes" id="UP000002282">
    <property type="component" value="Unassembled WGS sequence"/>
</dbReference>
<accession>A0A0R1E8A2</accession>
<dbReference type="GO" id="GO:0003964">
    <property type="term" value="F:RNA-directed DNA polymerase activity"/>
    <property type="evidence" value="ECO:0007669"/>
    <property type="project" value="UniProtKB-KW"/>
</dbReference>
<dbReference type="InterPro" id="IPR001584">
    <property type="entry name" value="Integrase_cat-core"/>
</dbReference>
<dbReference type="GO" id="GO:0015074">
    <property type="term" value="P:DNA integration"/>
    <property type="evidence" value="ECO:0007669"/>
    <property type="project" value="InterPro"/>
</dbReference>
<evidence type="ECO:0000259" key="8">
    <source>
        <dbReference type="PROSITE" id="PS50175"/>
    </source>
</evidence>
<dbReference type="InterPro" id="IPR012337">
    <property type="entry name" value="RNaseH-like_sf"/>
</dbReference>
<dbReference type="InterPro" id="IPR000477">
    <property type="entry name" value="RT_dom"/>
</dbReference>
<keyword evidence="4" id="KW-0540">Nuclease</keyword>
<evidence type="ECO:0000313" key="12">
    <source>
        <dbReference type="Proteomes" id="UP000002282"/>
    </source>
</evidence>
<name>A0A0R1E8A2_DROYA</name>
<dbReference type="InterPro" id="IPR043502">
    <property type="entry name" value="DNA/RNA_pol_sf"/>
</dbReference>
<protein>
    <recommendedName>
        <fullName evidence="1">RNA-directed DNA polymerase</fullName>
        <ecNumber evidence="1">2.7.7.49</ecNumber>
    </recommendedName>
</protein>
<dbReference type="PROSITE" id="PS50878">
    <property type="entry name" value="RT_POL"/>
    <property type="match status" value="1"/>
</dbReference>
<dbReference type="CDD" id="cd09274">
    <property type="entry name" value="RNase_HI_RT_Ty3"/>
    <property type="match status" value="1"/>
</dbReference>
<dbReference type="Gene3D" id="1.10.340.70">
    <property type="match status" value="1"/>
</dbReference>
<organism evidence="11 12">
    <name type="scientific">Drosophila yakuba</name>
    <name type="common">Fruit fly</name>
    <dbReference type="NCBI Taxonomy" id="7245"/>
    <lineage>
        <taxon>Eukaryota</taxon>
        <taxon>Metazoa</taxon>
        <taxon>Ecdysozoa</taxon>
        <taxon>Arthropoda</taxon>
        <taxon>Hexapoda</taxon>
        <taxon>Insecta</taxon>
        <taxon>Pterygota</taxon>
        <taxon>Neoptera</taxon>
        <taxon>Endopterygota</taxon>
        <taxon>Diptera</taxon>
        <taxon>Brachycera</taxon>
        <taxon>Muscomorpha</taxon>
        <taxon>Ephydroidea</taxon>
        <taxon>Drosophilidae</taxon>
        <taxon>Drosophila</taxon>
        <taxon>Sophophora</taxon>
    </lineage>
</organism>
<dbReference type="GO" id="GO:0006508">
    <property type="term" value="P:proteolysis"/>
    <property type="evidence" value="ECO:0007669"/>
    <property type="project" value="InterPro"/>
</dbReference>
<feature type="domain" description="Integrase catalytic" evidence="10">
    <location>
        <begin position="717"/>
        <end position="875"/>
    </location>
</feature>
<evidence type="ECO:0000256" key="7">
    <source>
        <dbReference type="ARBA" id="ARBA00022918"/>
    </source>
</evidence>
<evidence type="ECO:0000256" key="2">
    <source>
        <dbReference type="ARBA" id="ARBA00022679"/>
    </source>
</evidence>
<evidence type="ECO:0000313" key="11">
    <source>
        <dbReference type="EMBL" id="KRK05548.1"/>
    </source>
</evidence>
<dbReference type="eggNOG" id="KOG0017">
    <property type="taxonomic scope" value="Eukaryota"/>
</dbReference>
<dbReference type="GO" id="GO:0004519">
    <property type="term" value="F:endonuclease activity"/>
    <property type="evidence" value="ECO:0007669"/>
    <property type="project" value="UniProtKB-KW"/>
</dbReference>
<dbReference type="Pfam" id="PF17921">
    <property type="entry name" value="Integrase_H2C2"/>
    <property type="match status" value="1"/>
</dbReference>
<dbReference type="InterPro" id="IPR001969">
    <property type="entry name" value="Aspartic_peptidase_AS"/>
</dbReference>
<dbReference type="PROSITE" id="PS50175">
    <property type="entry name" value="ASP_PROT_RETROV"/>
    <property type="match status" value="1"/>
</dbReference>
<dbReference type="SUPFAM" id="SSF56672">
    <property type="entry name" value="DNA/RNA polymerases"/>
    <property type="match status" value="1"/>
</dbReference>
<dbReference type="InterPro" id="IPR050951">
    <property type="entry name" value="Retrovirus_Pol_polyprotein"/>
</dbReference>
<feature type="domain" description="Peptidase A2" evidence="8">
    <location>
        <begin position="19"/>
        <end position="72"/>
    </location>
</feature>
<keyword evidence="2" id="KW-0808">Transferase</keyword>
<dbReference type="Pfam" id="PF13975">
    <property type="entry name" value="gag-asp_proteas"/>
    <property type="match status" value="1"/>
</dbReference>
<dbReference type="PROSITE" id="PS51257">
    <property type="entry name" value="PROKAR_LIPOPROTEIN"/>
    <property type="match status" value="1"/>
</dbReference>
<reference evidence="11 12" key="2">
    <citation type="journal article" date="2007" name="PLoS Biol.">
        <title>Principles of genome evolution in the Drosophila melanogaster species group.</title>
        <authorList>
            <person name="Ranz J.M."/>
            <person name="Maurin D."/>
            <person name="Chan Y.S."/>
            <person name="von Grotthuss M."/>
            <person name="Hillier L.W."/>
            <person name="Roote J."/>
            <person name="Ashburner M."/>
            <person name="Bergman C.M."/>
        </authorList>
    </citation>
    <scope>NUCLEOTIDE SEQUENCE [LARGE SCALE GENOMIC DNA]</scope>
    <source>
        <strain evidence="12">Tai18E2 / Tucson 14021-0261.01</strain>
    </source>
</reference>
<dbReference type="KEGG" id="dya:Dyak_GE28019"/>
<dbReference type="InterPro" id="IPR036397">
    <property type="entry name" value="RNaseH_sf"/>
</dbReference>
<keyword evidence="7" id="KW-0695">RNA-directed DNA polymerase</keyword>
<reference evidence="11 12" key="1">
    <citation type="journal article" date="2007" name="Nature">
        <title>Evolution of genes and genomes on the Drosophila phylogeny.</title>
        <authorList>
            <consortium name="Drosophila 12 Genomes Consortium"/>
            <person name="Clark A.G."/>
            <person name="Eisen M.B."/>
            <person name="Smith D.R."/>
            <person name="Bergman C.M."/>
            <person name="Oliver B."/>
            <person name="Markow T.A."/>
            <person name="Kaufman T.C."/>
            <person name="Kellis M."/>
            <person name="Gelbart W."/>
            <person name="Iyer V.N."/>
            <person name="Pollard D.A."/>
            <person name="Sackton T.B."/>
            <person name="Larracuente A.M."/>
            <person name="Singh N.D."/>
            <person name="Abad J.P."/>
            <person name="Abt D.N."/>
            <person name="Adryan B."/>
            <person name="Aguade M."/>
            <person name="Akashi H."/>
            <person name="Anderson W.W."/>
            <person name="Aquadro C.F."/>
            <person name="Ardell D.H."/>
            <person name="Arguello R."/>
            <person name="Artieri C.G."/>
            <person name="Barbash D.A."/>
            <person name="Barker D."/>
            <person name="Barsanti P."/>
            <person name="Batterham P."/>
            <person name="Batzoglou S."/>
            <person name="Begun D."/>
            <person name="Bhutkar A."/>
            <person name="Blanco E."/>
            <person name="Bosak S.A."/>
            <person name="Bradley R.K."/>
            <person name="Brand A.D."/>
            <person name="Brent M.R."/>
            <person name="Brooks A.N."/>
            <person name="Brown R.H."/>
            <person name="Butlin R.K."/>
            <person name="Caggese C."/>
            <person name="Calvi B.R."/>
            <person name="Bernardo de Carvalho A."/>
            <person name="Caspi A."/>
            <person name="Castrezana S."/>
            <person name="Celniker S.E."/>
            <person name="Chang J.L."/>
            <person name="Chapple C."/>
            <person name="Chatterji S."/>
            <person name="Chinwalla A."/>
            <person name="Civetta A."/>
            <person name="Clifton S.W."/>
            <person name="Comeron J.M."/>
            <person name="Costello J.C."/>
            <person name="Coyne J.A."/>
            <person name="Daub J."/>
            <person name="David R.G."/>
            <person name="Delcher A.L."/>
            <person name="Delehaunty K."/>
            <person name="Do C.B."/>
            <person name="Ebling H."/>
            <person name="Edwards K."/>
            <person name="Eickbush T."/>
            <person name="Evans J.D."/>
            <person name="Filipski A."/>
            <person name="Findeiss S."/>
            <person name="Freyhult E."/>
            <person name="Fulton L."/>
            <person name="Fulton R."/>
            <person name="Garcia A.C."/>
            <person name="Gardiner A."/>
            <person name="Garfield D.A."/>
            <person name="Garvin B.E."/>
            <person name="Gibson G."/>
            <person name="Gilbert D."/>
            <person name="Gnerre S."/>
            <person name="Godfrey J."/>
            <person name="Good R."/>
            <person name="Gotea V."/>
            <person name="Gravely B."/>
            <person name="Greenberg A.J."/>
            <person name="Griffiths-Jones S."/>
            <person name="Gross S."/>
            <person name="Guigo R."/>
            <person name="Gustafson E.A."/>
            <person name="Haerty W."/>
            <person name="Hahn M.W."/>
            <person name="Halligan D.L."/>
            <person name="Halpern A.L."/>
            <person name="Halter G.M."/>
            <person name="Han M.V."/>
            <person name="Heger A."/>
            <person name="Hillier L."/>
            <person name="Hinrichs A.S."/>
            <person name="Holmes I."/>
            <person name="Hoskins R.A."/>
            <person name="Hubisz M.J."/>
            <person name="Hultmark D."/>
            <person name="Huntley M.A."/>
            <person name="Jaffe D.B."/>
            <person name="Jagadeeshan S."/>
            <person name="Jeck W.R."/>
            <person name="Johnson J."/>
            <person name="Jones C.D."/>
            <person name="Jordan W.C."/>
            <person name="Karpen G.H."/>
            <person name="Kataoka E."/>
            <person name="Keightley P.D."/>
            <person name="Kheradpour P."/>
            <person name="Kirkness E.F."/>
            <person name="Koerich L.B."/>
            <person name="Kristiansen K."/>
            <person name="Kudrna D."/>
            <person name="Kulathinal R.J."/>
            <person name="Kumar S."/>
            <person name="Kwok R."/>
            <person name="Lander E."/>
            <person name="Langley C.H."/>
            <person name="Lapoint R."/>
            <person name="Lazzaro B.P."/>
            <person name="Lee S.J."/>
            <person name="Levesque L."/>
            <person name="Li R."/>
            <person name="Lin C.F."/>
            <person name="Lin M.F."/>
            <person name="Lindblad-Toh K."/>
            <person name="Llopart A."/>
            <person name="Long M."/>
            <person name="Low L."/>
            <person name="Lozovsky E."/>
            <person name="Lu J."/>
            <person name="Luo M."/>
            <person name="Machado C.A."/>
            <person name="Makalowski W."/>
            <person name="Marzo M."/>
            <person name="Matsuda M."/>
            <person name="Matzkin L."/>
            <person name="McAllister B."/>
            <person name="McBride C.S."/>
            <person name="McKernan B."/>
            <person name="McKernan K."/>
            <person name="Mendez-Lago M."/>
            <person name="Minx P."/>
            <person name="Mollenhauer M.U."/>
            <person name="Montooth K."/>
            <person name="Mount S.M."/>
            <person name="Mu X."/>
            <person name="Myers E."/>
            <person name="Negre B."/>
            <person name="Newfeld S."/>
            <person name="Nielsen R."/>
            <person name="Noor M.A."/>
            <person name="O'Grady P."/>
            <person name="Pachter L."/>
            <person name="Papaceit M."/>
            <person name="Parisi M.J."/>
            <person name="Parisi M."/>
            <person name="Parts L."/>
            <person name="Pedersen J.S."/>
            <person name="Pesole G."/>
            <person name="Phillippy A.M."/>
            <person name="Ponting C.P."/>
            <person name="Pop M."/>
            <person name="Porcelli D."/>
            <person name="Powell J.R."/>
            <person name="Prohaska S."/>
            <person name="Pruitt K."/>
            <person name="Puig M."/>
            <person name="Quesneville H."/>
            <person name="Ram K.R."/>
            <person name="Rand D."/>
            <person name="Rasmussen M.D."/>
            <person name="Reed L.K."/>
            <person name="Reenan R."/>
            <person name="Reily A."/>
            <person name="Remington K.A."/>
            <person name="Rieger T.T."/>
            <person name="Ritchie M.G."/>
            <person name="Robin C."/>
            <person name="Rogers Y.H."/>
            <person name="Rohde C."/>
            <person name="Rozas J."/>
            <person name="Rubenfield M.J."/>
            <person name="Ruiz A."/>
            <person name="Russo S."/>
            <person name="Salzberg S.L."/>
            <person name="Sanchez-Gracia A."/>
            <person name="Saranga D.J."/>
            <person name="Sato H."/>
            <person name="Schaeffer S.W."/>
            <person name="Schatz M.C."/>
            <person name="Schlenke T."/>
            <person name="Schwartz R."/>
            <person name="Segarra C."/>
            <person name="Singh R.S."/>
            <person name="Sirot L."/>
            <person name="Sirota M."/>
            <person name="Sisneros N.B."/>
            <person name="Smith C.D."/>
            <person name="Smith T.F."/>
            <person name="Spieth J."/>
            <person name="Stage D.E."/>
            <person name="Stark A."/>
            <person name="Stephan W."/>
            <person name="Strausberg R.L."/>
            <person name="Strempel S."/>
            <person name="Sturgill D."/>
            <person name="Sutton G."/>
            <person name="Sutton G.G."/>
            <person name="Tao W."/>
            <person name="Teichmann S."/>
            <person name="Tobari Y.N."/>
            <person name="Tomimura Y."/>
            <person name="Tsolas J.M."/>
            <person name="Valente V.L."/>
            <person name="Venter E."/>
            <person name="Venter J.C."/>
            <person name="Vicario S."/>
            <person name="Vieira F.G."/>
            <person name="Vilella A.J."/>
            <person name="Villasante A."/>
            <person name="Walenz B."/>
            <person name="Wang J."/>
            <person name="Wasserman M."/>
            <person name="Watts T."/>
            <person name="Wilson D."/>
            <person name="Wilson R.K."/>
            <person name="Wing R.A."/>
            <person name="Wolfner M.F."/>
            <person name="Wong A."/>
            <person name="Wong G.K."/>
            <person name="Wu C.I."/>
            <person name="Wu G."/>
            <person name="Yamamoto D."/>
            <person name="Yang H.P."/>
            <person name="Yang S.P."/>
            <person name="Yorke J.A."/>
            <person name="Yoshida K."/>
            <person name="Zdobnov E."/>
            <person name="Zhang P."/>
            <person name="Zhang Y."/>
            <person name="Zimin A.V."/>
            <person name="Baldwin J."/>
            <person name="Abdouelleil A."/>
            <person name="Abdulkadir J."/>
            <person name="Abebe A."/>
            <person name="Abera B."/>
            <person name="Abreu J."/>
            <person name="Acer S.C."/>
            <person name="Aftuck L."/>
            <person name="Alexander A."/>
            <person name="An P."/>
            <person name="Anderson E."/>
            <person name="Anderson S."/>
            <person name="Arachi H."/>
            <person name="Azer M."/>
            <person name="Bachantsang P."/>
            <person name="Barry A."/>
            <person name="Bayul T."/>
            <person name="Berlin A."/>
            <person name="Bessette D."/>
            <person name="Bloom T."/>
            <person name="Blye J."/>
            <person name="Boguslavskiy L."/>
            <person name="Bonnet C."/>
            <person name="Boukhgalter B."/>
            <person name="Bourzgui I."/>
            <person name="Brown A."/>
            <person name="Cahill P."/>
            <person name="Channer S."/>
            <person name="Cheshatsang Y."/>
            <person name="Chuda L."/>
            <person name="Citroen M."/>
            <person name="Collymore A."/>
            <person name="Cooke P."/>
            <person name="Costello M."/>
            <person name="D'Aco K."/>
            <person name="Daza R."/>
            <person name="De Haan G."/>
            <person name="DeGray S."/>
            <person name="DeMaso C."/>
            <person name="Dhargay N."/>
            <person name="Dooley K."/>
            <person name="Dooley E."/>
            <person name="Doricent M."/>
            <person name="Dorje P."/>
            <person name="Dorjee K."/>
            <person name="Dupes A."/>
            <person name="Elong R."/>
            <person name="Falk J."/>
            <person name="Farina A."/>
            <person name="Faro S."/>
            <person name="Ferguson D."/>
            <person name="Fisher S."/>
            <person name="Foley C.D."/>
            <person name="Franke A."/>
            <person name="Friedrich D."/>
            <person name="Gadbois L."/>
            <person name="Gearin G."/>
            <person name="Gearin C.R."/>
            <person name="Giannoukos G."/>
            <person name="Goode T."/>
            <person name="Graham J."/>
            <person name="Grandbois E."/>
            <person name="Grewal S."/>
            <person name="Gyaltsen K."/>
            <person name="Hafez N."/>
            <person name="Hagos B."/>
            <person name="Hall J."/>
            <person name="Henson C."/>
            <person name="Hollinger A."/>
            <person name="Honan T."/>
            <person name="Huard M.D."/>
            <person name="Hughes L."/>
            <person name="Hurhula B."/>
            <person name="Husby M.E."/>
            <person name="Kamat A."/>
            <person name="Kanga B."/>
            <person name="Kashin S."/>
            <person name="Khazanovich D."/>
            <person name="Kisner P."/>
            <person name="Lance K."/>
            <person name="Lara M."/>
            <person name="Lee W."/>
            <person name="Lennon N."/>
            <person name="Letendre F."/>
            <person name="LeVine R."/>
            <person name="Lipovsky A."/>
            <person name="Liu X."/>
            <person name="Liu J."/>
            <person name="Liu S."/>
            <person name="Lokyitsang T."/>
            <person name="Lokyitsang Y."/>
            <person name="Lubonja R."/>
            <person name="Lui A."/>
            <person name="MacDonald P."/>
            <person name="Magnisalis V."/>
            <person name="Maru K."/>
            <person name="Matthews C."/>
            <person name="McCusker W."/>
            <person name="McDonough S."/>
            <person name="Mehta T."/>
            <person name="Meldrim J."/>
            <person name="Meneus L."/>
            <person name="Mihai O."/>
            <person name="Mihalev A."/>
            <person name="Mihova T."/>
            <person name="Mittelman R."/>
            <person name="Mlenga V."/>
            <person name="Montmayeur A."/>
            <person name="Mulrain L."/>
            <person name="Navidi A."/>
            <person name="Naylor J."/>
            <person name="Negash T."/>
            <person name="Nguyen T."/>
            <person name="Nguyen N."/>
            <person name="Nicol R."/>
            <person name="Norbu C."/>
            <person name="Norbu N."/>
            <person name="Novod N."/>
            <person name="O'Neill B."/>
            <person name="Osman S."/>
            <person name="Markiewicz E."/>
            <person name="Oyono O.L."/>
            <person name="Patti C."/>
            <person name="Phunkhang P."/>
            <person name="Pierre F."/>
            <person name="Priest M."/>
            <person name="Raghuraman S."/>
            <person name="Rege F."/>
            <person name="Reyes R."/>
            <person name="Rise C."/>
            <person name="Rogov P."/>
            <person name="Ross K."/>
            <person name="Ryan E."/>
            <person name="Settipalli S."/>
            <person name="Shea T."/>
            <person name="Sherpa N."/>
            <person name="Shi L."/>
            <person name="Shih D."/>
            <person name="Sparrow T."/>
            <person name="Spaulding J."/>
            <person name="Stalker J."/>
            <person name="Stange-Thomann N."/>
            <person name="Stavropoulos S."/>
            <person name="Stone C."/>
            <person name="Strader C."/>
            <person name="Tesfaye S."/>
            <person name="Thomson T."/>
            <person name="Thoulutsang Y."/>
            <person name="Thoulutsang D."/>
            <person name="Topham K."/>
            <person name="Topping I."/>
            <person name="Tsamla T."/>
            <person name="Vassiliev H."/>
            <person name="Vo A."/>
            <person name="Wangchuk T."/>
            <person name="Wangdi T."/>
            <person name="Weiand M."/>
            <person name="Wilkinson J."/>
            <person name="Wilson A."/>
            <person name="Yadav S."/>
            <person name="Young G."/>
            <person name="Yu Q."/>
            <person name="Zembek L."/>
            <person name="Zhong D."/>
            <person name="Zimmer A."/>
            <person name="Zwirko Z."/>
            <person name="Jaffe D.B."/>
            <person name="Alvarez P."/>
            <person name="Brockman W."/>
            <person name="Butler J."/>
            <person name="Chin C."/>
            <person name="Gnerre S."/>
            <person name="Grabherr M."/>
            <person name="Kleber M."/>
            <person name="Mauceli E."/>
            <person name="MacCallum I."/>
        </authorList>
    </citation>
    <scope>NUCLEOTIDE SEQUENCE [LARGE SCALE GENOMIC DNA]</scope>
    <source>
        <strain evidence="12">Tai18E2 / Tucson 14021-0261.01</strain>
    </source>
</reference>
<dbReference type="OrthoDB" id="4369127at2759"/>
<feature type="non-terminal residue" evidence="11">
    <location>
        <position position="894"/>
    </location>
</feature>
<dbReference type="PROSITE" id="PS00141">
    <property type="entry name" value="ASP_PROTEASE"/>
    <property type="match status" value="1"/>
</dbReference>
<dbReference type="AlphaFoldDB" id="A0A0R1E8A2"/>
<dbReference type="SUPFAM" id="SSF50630">
    <property type="entry name" value="Acid proteases"/>
    <property type="match status" value="1"/>
</dbReference>
<dbReference type="Gene3D" id="3.30.70.270">
    <property type="match status" value="2"/>
</dbReference>
<dbReference type="GO" id="GO:0004190">
    <property type="term" value="F:aspartic-type endopeptidase activity"/>
    <property type="evidence" value="ECO:0007669"/>
    <property type="project" value="InterPro"/>
</dbReference>
<dbReference type="FunFam" id="3.30.70.270:FF:000026">
    <property type="entry name" value="Transposon Ty3-G Gag-Pol polyprotein"/>
    <property type="match status" value="1"/>
</dbReference>
<dbReference type="Gene3D" id="3.10.10.10">
    <property type="entry name" value="HIV Type 1 Reverse Transcriptase, subunit A, domain 1"/>
    <property type="match status" value="1"/>
</dbReference>
<dbReference type="FunFam" id="1.10.340.70:FF:000001">
    <property type="entry name" value="Retrovirus-related Pol polyprotein from transposon gypsy-like Protein"/>
    <property type="match status" value="1"/>
</dbReference>
<dbReference type="InterPro" id="IPR041373">
    <property type="entry name" value="RT_RNaseH"/>
</dbReference>
<dbReference type="InterPro" id="IPR001995">
    <property type="entry name" value="Peptidase_A2_cat"/>
</dbReference>
<sequence length="894" mass="102826">MRCDGYQIVAQFGIGCRSAKGIIDTGATRSTISRNMFQDLRGEGQWIRINAEISLADGSRRKAIGGFGARVEFGGRRFEITFMILPNVDGGILLGMDFLAGAGSTLRCGGLELEIRGVEDERRKEGRNKGEATTLREPSEEEIDTFLEENKRIFENMEGVSNAAVHRIYLKDEKPIKQRYYPRNPKQQAIIDEQVDELLSLGLIERSRSPYSAPVVLVRKKNNEWRMCIDYRLLNDRTEKDAYPVPRMNFILDQLREAKFISTIDLKSGYWQIPVEEKSRQYTAFTVPGRGLFQWTVMPFGLTTAPATFQRALDNIIGPEMEPFAFAYLDDIIVIGRTKEEHLAKLKEVFSRLQRANLRINPDKCKFFQKELKYLGHVVSDQGIRTDPEKVEAIRDLPAPKTTKEVHSFLGMASWYRRFIPKFTEQAGPLQELIRKGKKFEWNKRHQESFDSLKESLTKAPVLVFPDFSRQFKLQTDASDVGIGAVLTQETEDGEHVISFASRKLSKAEQNYSATEKECLAIHWGIGKFKMYLEGYHFIVVTDHMALRWLNSIKSPAGRIARWALGLQPYQFEVQYRKGKLNVVADTLSRAPPAELKAIRNTESWIDRKNRELQEDPGNTEYRREGKRLYKLSKDRWDQHPWKLCVPEEEIQQILAENHCQAEAGHMGMFKTARRIRNKYFWPQLTKDVRKFVRSCESCQQYKVEQQKAAGKMLTRVAEAPWETVCVDFVGPLPRSKHGNTTLLVMVDKFSKWVELAAIRQATADSFLRVFRERIVTRYGAPKILISDNGVQFTGRKTKKEMERWGIRQQFTAPYTPQENPTERTNRTIKTMIAQITGEDQTNWDNKIPELMLAFNSSTSESTKYSPAQIVLGKELRIPNTVFDKETEGSGLKE</sequence>
<evidence type="ECO:0000256" key="5">
    <source>
        <dbReference type="ARBA" id="ARBA00022759"/>
    </source>
</evidence>
<keyword evidence="3" id="KW-0548">Nucleotidyltransferase</keyword>
<keyword evidence="5" id="KW-0255">Endonuclease</keyword>
<evidence type="ECO:0000256" key="4">
    <source>
        <dbReference type="ARBA" id="ARBA00022722"/>
    </source>
</evidence>
<proteinExistence type="predicted"/>
<keyword evidence="12" id="KW-1185">Reference proteome</keyword>
<evidence type="ECO:0000256" key="6">
    <source>
        <dbReference type="ARBA" id="ARBA00022801"/>
    </source>
</evidence>
<evidence type="ECO:0000256" key="3">
    <source>
        <dbReference type="ARBA" id="ARBA00022695"/>
    </source>
</evidence>
<keyword evidence="6" id="KW-0378">Hydrolase</keyword>
<dbReference type="CDD" id="cd00303">
    <property type="entry name" value="retropepsin_like"/>
    <property type="match status" value="1"/>
</dbReference>
<dbReference type="Pfam" id="PF00665">
    <property type="entry name" value="rve"/>
    <property type="match status" value="1"/>
</dbReference>
<dbReference type="Pfam" id="PF00078">
    <property type="entry name" value="RVT_1"/>
    <property type="match status" value="1"/>
</dbReference>
<dbReference type="PANTHER" id="PTHR37984">
    <property type="entry name" value="PROTEIN CBG26694"/>
    <property type="match status" value="1"/>
</dbReference>
<dbReference type="GO" id="GO:0042575">
    <property type="term" value="C:DNA polymerase complex"/>
    <property type="evidence" value="ECO:0007669"/>
    <property type="project" value="UniProtKB-ARBA"/>
</dbReference>
<dbReference type="Gene3D" id="2.40.70.10">
    <property type="entry name" value="Acid Proteases"/>
    <property type="match status" value="1"/>
</dbReference>
<feature type="domain" description="Reverse transcriptase" evidence="9">
    <location>
        <begin position="199"/>
        <end position="379"/>
    </location>
</feature>
<dbReference type="EMBL" id="CH892681">
    <property type="protein sequence ID" value="KRK05548.1"/>
    <property type="molecule type" value="Genomic_DNA"/>
</dbReference>
<dbReference type="GO" id="GO:0003676">
    <property type="term" value="F:nucleic acid binding"/>
    <property type="evidence" value="ECO:0007669"/>
    <property type="project" value="InterPro"/>
</dbReference>
<evidence type="ECO:0000259" key="10">
    <source>
        <dbReference type="PROSITE" id="PS50994"/>
    </source>
</evidence>
<gene>
    <name evidence="11" type="primary">Dyak\GE28019</name>
    <name evidence="11" type="synonym">GE28019</name>
    <name evidence="11" type="ORF">Dyak_GE28019</name>
</gene>
<dbReference type="InterPro" id="IPR043128">
    <property type="entry name" value="Rev_trsase/Diguanyl_cyclase"/>
</dbReference>
<dbReference type="InterPro" id="IPR041588">
    <property type="entry name" value="Integrase_H2C2"/>
</dbReference>
<dbReference type="InterPro" id="IPR021109">
    <property type="entry name" value="Peptidase_aspartic_dom_sf"/>
</dbReference>
<evidence type="ECO:0000259" key="9">
    <source>
        <dbReference type="PROSITE" id="PS50878"/>
    </source>
</evidence>
<dbReference type="Gene3D" id="3.30.420.10">
    <property type="entry name" value="Ribonuclease H-like superfamily/Ribonuclease H"/>
    <property type="match status" value="1"/>
</dbReference>
<dbReference type="FunFam" id="3.30.420.10:FF:000032">
    <property type="entry name" value="Retrovirus-related Pol polyprotein from transposon 297-like Protein"/>
    <property type="match status" value="1"/>
</dbReference>
<dbReference type="PANTHER" id="PTHR37984:SF5">
    <property type="entry name" value="PROTEIN NYNRIN-LIKE"/>
    <property type="match status" value="1"/>
</dbReference>
<dbReference type="CDD" id="cd01647">
    <property type="entry name" value="RT_LTR"/>
    <property type="match status" value="1"/>
</dbReference>
<dbReference type="PROSITE" id="PS50994">
    <property type="entry name" value="INTEGRASE"/>
    <property type="match status" value="1"/>
</dbReference>
<evidence type="ECO:0000256" key="1">
    <source>
        <dbReference type="ARBA" id="ARBA00012493"/>
    </source>
</evidence>
<dbReference type="EC" id="2.7.7.49" evidence="1"/>
<dbReference type="SUPFAM" id="SSF53098">
    <property type="entry name" value="Ribonuclease H-like"/>
    <property type="match status" value="1"/>
</dbReference>